<dbReference type="PROSITE" id="PS51118">
    <property type="entry name" value="HTH_HXLR"/>
    <property type="match status" value="1"/>
</dbReference>
<dbReference type="PANTHER" id="PTHR33204:SF29">
    <property type="entry name" value="TRANSCRIPTIONAL REGULATOR"/>
    <property type="match status" value="1"/>
</dbReference>
<dbReference type="GO" id="GO:0003677">
    <property type="term" value="F:DNA binding"/>
    <property type="evidence" value="ECO:0007669"/>
    <property type="project" value="UniProtKB-KW"/>
</dbReference>
<gene>
    <name evidence="5" type="ORF">NBRC110019_31300</name>
</gene>
<keyword evidence="1" id="KW-0805">Transcription regulation</keyword>
<dbReference type="InterPro" id="IPR036390">
    <property type="entry name" value="WH_DNA-bd_sf"/>
</dbReference>
<feature type="domain" description="HTH hxlR-type" evidence="4">
    <location>
        <begin position="9"/>
        <end position="103"/>
    </location>
</feature>
<keyword evidence="2" id="KW-0238">DNA-binding</keyword>
<keyword evidence="3" id="KW-0804">Transcription</keyword>
<dbReference type="EMBL" id="BRVP01000034">
    <property type="protein sequence ID" value="GLB54089.1"/>
    <property type="molecule type" value="Genomic_DNA"/>
</dbReference>
<evidence type="ECO:0000259" key="4">
    <source>
        <dbReference type="PROSITE" id="PS51118"/>
    </source>
</evidence>
<proteinExistence type="predicted"/>
<evidence type="ECO:0000256" key="2">
    <source>
        <dbReference type="ARBA" id="ARBA00023125"/>
    </source>
</evidence>
<dbReference type="Proteomes" id="UP001143545">
    <property type="component" value="Unassembled WGS sequence"/>
</dbReference>
<dbReference type="RefSeq" id="WP_281756469.1">
    <property type="nucleotide sequence ID" value="NZ_BRVP01000034.1"/>
</dbReference>
<evidence type="ECO:0000313" key="5">
    <source>
        <dbReference type="EMBL" id="GLB54089.1"/>
    </source>
</evidence>
<sequence>MNFKEFEQCGLKRSLDLLSGKWKPLILHHLFQEKEIRFIELWRKMPRVSKKVLVEQLQQMQEHHIIERIELKGFPPQVYYRLHQDTEPLGPALQILDGWGKNR</sequence>
<dbReference type="PANTHER" id="PTHR33204">
    <property type="entry name" value="TRANSCRIPTIONAL REGULATOR, MARR FAMILY"/>
    <property type="match status" value="1"/>
</dbReference>
<keyword evidence="6" id="KW-1185">Reference proteome</keyword>
<dbReference type="Pfam" id="PF01638">
    <property type="entry name" value="HxlR"/>
    <property type="match status" value="1"/>
</dbReference>
<evidence type="ECO:0000313" key="6">
    <source>
        <dbReference type="Proteomes" id="UP001143545"/>
    </source>
</evidence>
<organism evidence="5 6">
    <name type="scientific">Neptunitalea chrysea</name>
    <dbReference type="NCBI Taxonomy" id="1647581"/>
    <lineage>
        <taxon>Bacteria</taxon>
        <taxon>Pseudomonadati</taxon>
        <taxon>Bacteroidota</taxon>
        <taxon>Flavobacteriia</taxon>
        <taxon>Flavobacteriales</taxon>
        <taxon>Flavobacteriaceae</taxon>
        <taxon>Neptunitalea</taxon>
    </lineage>
</organism>
<dbReference type="InterPro" id="IPR002577">
    <property type="entry name" value="HTH_HxlR"/>
</dbReference>
<evidence type="ECO:0000256" key="1">
    <source>
        <dbReference type="ARBA" id="ARBA00023015"/>
    </source>
</evidence>
<dbReference type="AlphaFoldDB" id="A0A9W6B9B6"/>
<protein>
    <submittedName>
        <fullName evidence="5">HxlR family transcriptional regulator</fullName>
    </submittedName>
</protein>
<dbReference type="Gene3D" id="1.10.10.10">
    <property type="entry name" value="Winged helix-like DNA-binding domain superfamily/Winged helix DNA-binding domain"/>
    <property type="match status" value="1"/>
</dbReference>
<evidence type="ECO:0000256" key="3">
    <source>
        <dbReference type="ARBA" id="ARBA00023163"/>
    </source>
</evidence>
<dbReference type="SUPFAM" id="SSF46785">
    <property type="entry name" value="Winged helix' DNA-binding domain"/>
    <property type="match status" value="1"/>
</dbReference>
<accession>A0A9W6B9B6</accession>
<reference evidence="5" key="1">
    <citation type="submission" date="2022-07" db="EMBL/GenBank/DDBJ databases">
        <title>Taxonomy of Novel Oxalotrophic and Methylotrophic Bacteria.</title>
        <authorList>
            <person name="Sahin N."/>
            <person name="Tani A."/>
        </authorList>
    </citation>
    <scope>NUCLEOTIDE SEQUENCE</scope>
    <source>
        <strain evidence="5">AM327</strain>
    </source>
</reference>
<comment type="caution">
    <text evidence="5">The sequence shown here is derived from an EMBL/GenBank/DDBJ whole genome shotgun (WGS) entry which is preliminary data.</text>
</comment>
<name>A0A9W6B9B6_9FLAO</name>
<dbReference type="InterPro" id="IPR036388">
    <property type="entry name" value="WH-like_DNA-bd_sf"/>
</dbReference>